<evidence type="ECO:0000256" key="1">
    <source>
        <dbReference type="SAM" id="MobiDB-lite"/>
    </source>
</evidence>
<dbReference type="GO" id="GO:0003677">
    <property type="term" value="F:DNA binding"/>
    <property type="evidence" value="ECO:0007669"/>
    <property type="project" value="UniProtKB-KW"/>
</dbReference>
<name>A0A7W5AKA2_9ACTN</name>
<keyword evidence="2" id="KW-0238">DNA-binding</keyword>
<sequence>MPRLPQVRPPAGEDPQALRLDTARPDPSGRLSIRYLLRTLGWSAGDRVDHTAIGEIVVITRSPTGRATIGCRGELVIPAATRTLAGLGNGPFLLVAVPAQNILVVHSEASVTGLLTDYYAHLEAVDDG</sequence>
<dbReference type="Proteomes" id="UP000590749">
    <property type="component" value="Unassembled WGS sequence"/>
</dbReference>
<evidence type="ECO:0000313" key="3">
    <source>
        <dbReference type="Proteomes" id="UP000590749"/>
    </source>
</evidence>
<protein>
    <submittedName>
        <fullName evidence="2">Bifunctional DNA-binding transcriptional regulator/antitoxin component of YhaV-PrlF toxin-antitoxin module</fullName>
    </submittedName>
</protein>
<organism evidence="2 3">
    <name type="scientific">Actinoplanes campanulatus</name>
    <dbReference type="NCBI Taxonomy" id="113559"/>
    <lineage>
        <taxon>Bacteria</taxon>
        <taxon>Bacillati</taxon>
        <taxon>Actinomycetota</taxon>
        <taxon>Actinomycetes</taxon>
        <taxon>Micromonosporales</taxon>
        <taxon>Micromonosporaceae</taxon>
        <taxon>Actinoplanes</taxon>
    </lineage>
</organism>
<dbReference type="RefSeq" id="WP_183223057.1">
    <property type="nucleotide sequence ID" value="NZ_BMPW01000019.1"/>
</dbReference>
<dbReference type="AlphaFoldDB" id="A0A7W5AKA2"/>
<comment type="caution">
    <text evidence="2">The sequence shown here is derived from an EMBL/GenBank/DDBJ whole genome shotgun (WGS) entry which is preliminary data.</text>
</comment>
<feature type="region of interest" description="Disordered" evidence="1">
    <location>
        <begin position="1"/>
        <end position="29"/>
    </location>
</feature>
<evidence type="ECO:0000313" key="2">
    <source>
        <dbReference type="EMBL" id="MBB3097657.1"/>
    </source>
</evidence>
<proteinExistence type="predicted"/>
<dbReference type="EMBL" id="JACHXF010000012">
    <property type="protein sequence ID" value="MBB3097657.1"/>
    <property type="molecule type" value="Genomic_DNA"/>
</dbReference>
<gene>
    <name evidence="2" type="ORF">FHR83_005341</name>
</gene>
<keyword evidence="3" id="KW-1185">Reference proteome</keyword>
<reference evidence="2 3" key="1">
    <citation type="submission" date="2020-08" db="EMBL/GenBank/DDBJ databases">
        <title>Genomic Encyclopedia of Type Strains, Phase III (KMG-III): the genomes of soil and plant-associated and newly described type strains.</title>
        <authorList>
            <person name="Whitman W."/>
        </authorList>
    </citation>
    <scope>NUCLEOTIDE SEQUENCE [LARGE SCALE GENOMIC DNA]</scope>
    <source>
        <strain evidence="2 3">CECT 3287</strain>
    </source>
</reference>
<accession>A0A7W5AKA2</accession>